<dbReference type="EMBL" id="JBHUIV010000020">
    <property type="protein sequence ID" value="MFD2203050.1"/>
    <property type="molecule type" value="Genomic_DNA"/>
</dbReference>
<dbReference type="Pfam" id="PF19891">
    <property type="entry name" value="DUF6364"/>
    <property type="match status" value="1"/>
</dbReference>
<keyword evidence="2" id="KW-1185">Reference proteome</keyword>
<dbReference type="RefSeq" id="WP_380804861.1">
    <property type="nucleotide sequence ID" value="NZ_JBHUIV010000020.1"/>
</dbReference>
<name>A0ABW5BDT5_9BACT</name>
<proteinExistence type="predicted"/>
<protein>
    <submittedName>
        <fullName evidence="1">DUF6364 family protein</fullName>
    </submittedName>
</protein>
<dbReference type="InterPro" id="IPR045944">
    <property type="entry name" value="DUF6364"/>
</dbReference>
<dbReference type="Proteomes" id="UP001597414">
    <property type="component" value="Unassembled WGS sequence"/>
</dbReference>
<organism evidence="1 2">
    <name type="scientific">Shivajiella indica</name>
    <dbReference type="NCBI Taxonomy" id="872115"/>
    <lineage>
        <taxon>Bacteria</taxon>
        <taxon>Pseudomonadati</taxon>
        <taxon>Bacteroidota</taxon>
        <taxon>Cytophagia</taxon>
        <taxon>Cytophagales</taxon>
        <taxon>Cyclobacteriaceae</taxon>
        <taxon>Shivajiella</taxon>
    </lineage>
</organism>
<evidence type="ECO:0000313" key="1">
    <source>
        <dbReference type="EMBL" id="MFD2203050.1"/>
    </source>
</evidence>
<gene>
    <name evidence="1" type="ORF">ACFSKV_15850</name>
</gene>
<accession>A0ABW5BDT5</accession>
<reference evidence="2" key="1">
    <citation type="journal article" date="2019" name="Int. J. Syst. Evol. Microbiol.">
        <title>The Global Catalogue of Microorganisms (GCM) 10K type strain sequencing project: providing services to taxonomists for standard genome sequencing and annotation.</title>
        <authorList>
            <consortium name="The Broad Institute Genomics Platform"/>
            <consortium name="The Broad Institute Genome Sequencing Center for Infectious Disease"/>
            <person name="Wu L."/>
            <person name="Ma J."/>
        </authorList>
    </citation>
    <scope>NUCLEOTIDE SEQUENCE [LARGE SCALE GENOMIC DNA]</scope>
    <source>
        <strain evidence="2">KCTC 19812</strain>
    </source>
</reference>
<evidence type="ECO:0000313" key="2">
    <source>
        <dbReference type="Proteomes" id="UP001597414"/>
    </source>
</evidence>
<sequence>MKKPLNITVDENLIKAIKQYAENKETSISALVEDYFERLIKTKKELESNVSLLEFVKNLPEAKMKYPEDFDWKEEYFKKKGK</sequence>
<comment type="caution">
    <text evidence="1">The sequence shown here is derived from an EMBL/GenBank/DDBJ whole genome shotgun (WGS) entry which is preliminary data.</text>
</comment>